<dbReference type="GO" id="GO:0036503">
    <property type="term" value="P:ERAD pathway"/>
    <property type="evidence" value="ECO:0007669"/>
    <property type="project" value="TreeGrafter"/>
</dbReference>
<dbReference type="OrthoDB" id="422728at2759"/>
<sequence>MAALPQSYETRLMAMSASSVKQQRINYGSRVLLPSSVLDDLCRITMVYPLQFEIITPGQKRVYAAVLEFNAQAGSVVLPDWMFQHLSLRDTMVVKVQSCSLPPGSLVKLRPHQKALVMFENPRHLLELRLAQYPVLTKGTTIVISYVDREFQLDLVDIIDMKQESVNGILTVRADGAPVELKVDFERPLDMPPSPPETPIYGVASPTGTNVIGASAATGVQFQPFNFRPPSLTDDPPNVTGANPPQQQPGQTAASSSSLLGGNAAAGATHPTFTGVGRVLRGGLNSENQSNEASASSAGVAPPPARPSPEEMRAMRLKALGGRGRS</sequence>
<feature type="domain" description="Ubiquitin fusion degradation protein UFD1 N-terminal subdomain 1" evidence="4">
    <location>
        <begin position="10"/>
        <end position="102"/>
    </location>
</feature>
<feature type="region of interest" description="Disordered" evidence="3">
    <location>
        <begin position="223"/>
        <end position="312"/>
    </location>
</feature>
<dbReference type="InterPro" id="IPR004854">
    <property type="entry name" value="Ufd1-like"/>
</dbReference>
<evidence type="ECO:0000313" key="7">
    <source>
        <dbReference type="Proteomes" id="UP000674318"/>
    </source>
</evidence>
<dbReference type="InterPro" id="IPR055417">
    <property type="entry name" value="UFD1_N1"/>
</dbReference>
<dbReference type="Proteomes" id="UP000674318">
    <property type="component" value="Unassembled WGS sequence"/>
</dbReference>
<dbReference type="PANTHER" id="PTHR12555">
    <property type="entry name" value="UBIQUITIN FUSION DEGRADATON PROTEIN 1"/>
    <property type="match status" value="1"/>
</dbReference>
<evidence type="ECO:0000313" key="6">
    <source>
        <dbReference type="EMBL" id="KAG5490818.1"/>
    </source>
</evidence>
<proteinExistence type="inferred from homology"/>
<evidence type="ECO:0008006" key="8">
    <source>
        <dbReference type="Google" id="ProtNLM"/>
    </source>
</evidence>
<gene>
    <name evidence="6" type="ORF">JKF63_00940</name>
</gene>
<feature type="compositionally biased region" description="Low complexity" evidence="3">
    <location>
        <begin position="285"/>
        <end position="300"/>
    </location>
</feature>
<dbReference type="PANTHER" id="PTHR12555:SF13">
    <property type="entry name" value="UBIQUITIN RECOGNITION FACTOR IN ER-ASSOCIATED DEGRADATION PROTEIN 1"/>
    <property type="match status" value="1"/>
</dbReference>
<name>A0A836HZZ2_9TRYP</name>
<comment type="similarity">
    <text evidence="1">Belongs to the UFD1 family.</text>
</comment>
<keyword evidence="2" id="KW-0833">Ubl conjugation pathway</keyword>
<dbReference type="Gene3D" id="2.40.40.50">
    <property type="entry name" value="Ubiquitin fusion degradation protein UFD1, N-terminal domain"/>
    <property type="match status" value="1"/>
</dbReference>
<reference evidence="6 7" key="1">
    <citation type="submission" date="2021-02" db="EMBL/GenBank/DDBJ databases">
        <title>Porcisia hertigi Genome sequencing and assembly.</title>
        <authorList>
            <person name="Almutairi H."/>
            <person name="Gatherer D."/>
        </authorList>
    </citation>
    <scope>NUCLEOTIDE SEQUENCE [LARGE SCALE GENOMIC DNA]</scope>
    <source>
        <strain evidence="6 7">C119</strain>
    </source>
</reference>
<dbReference type="InterPro" id="IPR055418">
    <property type="entry name" value="UFD1_N2"/>
</dbReference>
<organism evidence="6 7">
    <name type="scientific">Porcisia hertigi</name>
    <dbReference type="NCBI Taxonomy" id="2761500"/>
    <lineage>
        <taxon>Eukaryota</taxon>
        <taxon>Discoba</taxon>
        <taxon>Euglenozoa</taxon>
        <taxon>Kinetoplastea</taxon>
        <taxon>Metakinetoplastina</taxon>
        <taxon>Trypanosomatida</taxon>
        <taxon>Trypanosomatidae</taxon>
        <taxon>Leishmaniinae</taxon>
        <taxon>Porcisia</taxon>
    </lineage>
</organism>
<evidence type="ECO:0000256" key="2">
    <source>
        <dbReference type="ARBA" id="ARBA00022786"/>
    </source>
</evidence>
<evidence type="ECO:0000259" key="4">
    <source>
        <dbReference type="Pfam" id="PF03152"/>
    </source>
</evidence>
<feature type="compositionally biased region" description="Low complexity" evidence="3">
    <location>
        <begin position="253"/>
        <end position="268"/>
    </location>
</feature>
<evidence type="ECO:0000256" key="1">
    <source>
        <dbReference type="ARBA" id="ARBA00006043"/>
    </source>
</evidence>
<dbReference type="GeneID" id="94287066"/>
<dbReference type="InterPro" id="IPR042299">
    <property type="entry name" value="Ufd1-like_Nn"/>
</dbReference>
<feature type="domain" description="Ubiquitin fusion degradation protein UFD1 N-terminal subdomain 2" evidence="5">
    <location>
        <begin position="104"/>
        <end position="188"/>
    </location>
</feature>
<keyword evidence="7" id="KW-1185">Reference proteome</keyword>
<dbReference type="AlphaFoldDB" id="A0A836HZZ2"/>
<accession>A0A836HZZ2</accession>
<comment type="caution">
    <text evidence="6">The sequence shown here is derived from an EMBL/GenBank/DDBJ whole genome shotgun (WGS) entry which is preliminary data.</text>
</comment>
<feature type="compositionally biased region" description="Polar residues" evidence="3">
    <location>
        <begin position="240"/>
        <end position="252"/>
    </location>
</feature>
<dbReference type="Pfam" id="PF24842">
    <property type="entry name" value="UFD1_N2"/>
    <property type="match status" value="1"/>
</dbReference>
<dbReference type="KEGG" id="phet:94287066"/>
<dbReference type="GO" id="GO:0034098">
    <property type="term" value="C:VCP-NPL4-UFD1 AAA ATPase complex"/>
    <property type="evidence" value="ECO:0007669"/>
    <property type="project" value="TreeGrafter"/>
</dbReference>
<dbReference type="RefSeq" id="XP_067753146.1">
    <property type="nucleotide sequence ID" value="XM_067896989.1"/>
</dbReference>
<dbReference type="EMBL" id="JAFJZO010000036">
    <property type="protein sequence ID" value="KAG5490818.1"/>
    <property type="molecule type" value="Genomic_DNA"/>
</dbReference>
<dbReference type="Gene3D" id="3.10.330.10">
    <property type="match status" value="1"/>
</dbReference>
<protein>
    <recommendedName>
        <fullName evidence="8">Ubiquitin fusion degradaton protein</fullName>
    </recommendedName>
</protein>
<dbReference type="GO" id="GO:0031593">
    <property type="term" value="F:polyubiquitin modification-dependent protein binding"/>
    <property type="evidence" value="ECO:0007669"/>
    <property type="project" value="TreeGrafter"/>
</dbReference>
<dbReference type="GO" id="GO:0006511">
    <property type="term" value="P:ubiquitin-dependent protein catabolic process"/>
    <property type="evidence" value="ECO:0007669"/>
    <property type="project" value="InterPro"/>
</dbReference>
<evidence type="ECO:0000256" key="3">
    <source>
        <dbReference type="SAM" id="MobiDB-lite"/>
    </source>
</evidence>
<dbReference type="Pfam" id="PF03152">
    <property type="entry name" value="UFD1_N1"/>
    <property type="match status" value="1"/>
</dbReference>
<evidence type="ECO:0000259" key="5">
    <source>
        <dbReference type="Pfam" id="PF24842"/>
    </source>
</evidence>